<dbReference type="InterPro" id="IPR046357">
    <property type="entry name" value="PPIase_dom_sf"/>
</dbReference>
<name>A0A849SJV0_UNCEI</name>
<keyword evidence="1" id="KW-0413">Isomerase</keyword>
<gene>
    <name evidence="3" type="ORF">HOP12_11200</name>
</gene>
<evidence type="ECO:0000313" key="4">
    <source>
        <dbReference type="Proteomes" id="UP000580839"/>
    </source>
</evidence>
<dbReference type="AlphaFoldDB" id="A0A849SJV0"/>
<dbReference type="EMBL" id="JABFRW010000143">
    <property type="protein sequence ID" value="NOT34721.1"/>
    <property type="molecule type" value="Genomic_DNA"/>
</dbReference>
<organism evidence="3 4">
    <name type="scientific">Eiseniibacteriota bacterium</name>
    <dbReference type="NCBI Taxonomy" id="2212470"/>
    <lineage>
        <taxon>Bacteria</taxon>
        <taxon>Candidatus Eiseniibacteriota</taxon>
    </lineage>
</organism>
<protein>
    <recommendedName>
        <fullName evidence="2">PpiC domain-containing protein</fullName>
    </recommendedName>
</protein>
<evidence type="ECO:0000259" key="2">
    <source>
        <dbReference type="PROSITE" id="PS50198"/>
    </source>
</evidence>
<evidence type="ECO:0000313" key="3">
    <source>
        <dbReference type="EMBL" id="NOT34721.1"/>
    </source>
</evidence>
<dbReference type="InterPro" id="IPR000297">
    <property type="entry name" value="PPIase_PpiC"/>
</dbReference>
<reference evidence="3 4" key="1">
    <citation type="submission" date="2020-04" db="EMBL/GenBank/DDBJ databases">
        <title>Metagenomic profiling of ammonia- and methane-oxidizing microorganisms in a Dutch drinking water treatment plant.</title>
        <authorList>
            <person name="Poghosyan L."/>
            <person name="Leucker S."/>
        </authorList>
    </citation>
    <scope>NUCLEOTIDE SEQUENCE [LARGE SCALE GENOMIC DNA]</scope>
    <source>
        <strain evidence="3">S-RSF-IL-03</strain>
    </source>
</reference>
<dbReference type="Gene3D" id="3.10.50.40">
    <property type="match status" value="1"/>
</dbReference>
<dbReference type="SUPFAM" id="SSF54534">
    <property type="entry name" value="FKBP-like"/>
    <property type="match status" value="2"/>
</dbReference>
<proteinExistence type="predicted"/>
<dbReference type="PANTHER" id="PTHR47245">
    <property type="entry name" value="PEPTIDYLPROLYL ISOMERASE"/>
    <property type="match status" value="1"/>
</dbReference>
<dbReference type="Pfam" id="PF13145">
    <property type="entry name" value="Rotamase_2"/>
    <property type="match status" value="2"/>
</dbReference>
<feature type="domain" description="PpiC" evidence="2">
    <location>
        <begin position="138"/>
        <end position="225"/>
    </location>
</feature>
<evidence type="ECO:0000256" key="1">
    <source>
        <dbReference type="PROSITE-ProRule" id="PRU00278"/>
    </source>
</evidence>
<sequence length="574" mass="61978">MIRAAETAARAKLRGPWLLLLIASLSGCSANHDEIARVGGASITVADFEAAALANGRPFAALGDSAKWLFAEEMIKRQLVIEAAKRDGAFRDSTFLDFVGSSRDRIGRDALLQSLSGGPIAVSEAEILETYRRLDQESHVSVVLASSRSAAEQALKAIRGGADFGRMADRYNSSGLVPPGGDAGWLLPGALLPSMDEAMLSAPIGEIVGPIDANGQGWFLLRVEGRRPARREPLETVRGAIVERLRQRKQRATFFRGLDRIRADHVVTLQAGAGATMGIELLGPLNARGGRVSSVEELGLPDSIRAVVLATYRGGAYTLGDALADLIRGGSAPNLAMQPQVERWIEAQTLERAVQNEARQRHLVEEPALERALRAQTDNGLAEAWFARHVTTPLSIDEAAVRAEFEASAPQYARLRAARIAVALFADSASAGQVLLHGGHAGSLAAAVAMGAPGTPMRTADLAYPNENPQWAQFEARFASMQPGEMVGPFHTEGGWVVIELLDRQMSVPTWEALDPSLRQHLQTLAVQRQRELRYRAVTDSLRRIIPVTVHRDRIQKLTWPLESRMPPGIGSGG</sequence>
<dbReference type="GO" id="GO:0003755">
    <property type="term" value="F:peptidyl-prolyl cis-trans isomerase activity"/>
    <property type="evidence" value="ECO:0007669"/>
    <property type="project" value="UniProtKB-KW"/>
</dbReference>
<dbReference type="PANTHER" id="PTHR47245:SF2">
    <property type="entry name" value="PEPTIDYL-PROLYL CIS-TRANS ISOMERASE HP_0175-RELATED"/>
    <property type="match status" value="1"/>
</dbReference>
<comment type="caution">
    <text evidence="3">The sequence shown here is derived from an EMBL/GenBank/DDBJ whole genome shotgun (WGS) entry which is preliminary data.</text>
</comment>
<keyword evidence="1" id="KW-0697">Rotamase</keyword>
<accession>A0A849SJV0</accession>
<dbReference type="SUPFAM" id="SSF109998">
    <property type="entry name" value="Triger factor/SurA peptide-binding domain-like"/>
    <property type="match status" value="1"/>
</dbReference>
<dbReference type="InterPro" id="IPR050245">
    <property type="entry name" value="PrsA_foldase"/>
</dbReference>
<dbReference type="Proteomes" id="UP000580839">
    <property type="component" value="Unassembled WGS sequence"/>
</dbReference>
<dbReference type="PROSITE" id="PS50198">
    <property type="entry name" value="PPIC_PPIASE_2"/>
    <property type="match status" value="2"/>
</dbReference>
<dbReference type="PROSITE" id="PS51257">
    <property type="entry name" value="PROKAR_LIPOPROTEIN"/>
    <property type="match status" value="1"/>
</dbReference>
<dbReference type="InterPro" id="IPR027304">
    <property type="entry name" value="Trigger_fact/SurA_dom_sf"/>
</dbReference>
<feature type="domain" description="PpiC" evidence="2">
    <location>
        <begin position="382"/>
        <end position="503"/>
    </location>
</feature>